<gene>
    <name evidence="1" type="ORF">O3M35_012766</name>
</gene>
<name>A0AAW1D1G2_9HEMI</name>
<accession>A0AAW1D1G2</accession>
<dbReference type="Proteomes" id="UP001461498">
    <property type="component" value="Unassembled WGS sequence"/>
</dbReference>
<keyword evidence="2" id="KW-1185">Reference proteome</keyword>
<dbReference type="AlphaFoldDB" id="A0AAW1D1G2"/>
<dbReference type="EMBL" id="JAPXFL010000009">
    <property type="protein sequence ID" value="KAK9502185.1"/>
    <property type="molecule type" value="Genomic_DNA"/>
</dbReference>
<protein>
    <submittedName>
        <fullName evidence="1">Uncharacterized protein</fullName>
    </submittedName>
</protein>
<evidence type="ECO:0000313" key="2">
    <source>
        <dbReference type="Proteomes" id="UP001461498"/>
    </source>
</evidence>
<proteinExistence type="predicted"/>
<organism evidence="1 2">
    <name type="scientific">Rhynocoris fuscipes</name>
    <dbReference type="NCBI Taxonomy" id="488301"/>
    <lineage>
        <taxon>Eukaryota</taxon>
        <taxon>Metazoa</taxon>
        <taxon>Ecdysozoa</taxon>
        <taxon>Arthropoda</taxon>
        <taxon>Hexapoda</taxon>
        <taxon>Insecta</taxon>
        <taxon>Pterygota</taxon>
        <taxon>Neoptera</taxon>
        <taxon>Paraneoptera</taxon>
        <taxon>Hemiptera</taxon>
        <taxon>Heteroptera</taxon>
        <taxon>Panheteroptera</taxon>
        <taxon>Cimicomorpha</taxon>
        <taxon>Reduviidae</taxon>
        <taxon>Harpactorinae</taxon>
        <taxon>Harpactorini</taxon>
        <taxon>Rhynocoris</taxon>
    </lineage>
</organism>
<evidence type="ECO:0000313" key="1">
    <source>
        <dbReference type="EMBL" id="KAK9502185.1"/>
    </source>
</evidence>
<sequence>MDKVSLKISALSPYLFSNVTRRAGDSVVPGGVFVEGLNGFGHSSIFRRCAAKVFFRSLDKFLTKRRQKRRGGRGGRINNVSMVGFLGVS</sequence>
<reference evidence="1 2" key="1">
    <citation type="submission" date="2022-12" db="EMBL/GenBank/DDBJ databases">
        <title>Chromosome-level genome assembly of true bugs.</title>
        <authorList>
            <person name="Ma L."/>
            <person name="Li H."/>
        </authorList>
    </citation>
    <scope>NUCLEOTIDE SEQUENCE [LARGE SCALE GENOMIC DNA]</scope>
    <source>
        <strain evidence="1">Lab_2022b</strain>
    </source>
</reference>
<comment type="caution">
    <text evidence="1">The sequence shown here is derived from an EMBL/GenBank/DDBJ whole genome shotgun (WGS) entry which is preliminary data.</text>
</comment>